<dbReference type="Proteomes" id="UP000236290">
    <property type="component" value="Unassembled WGS sequence"/>
</dbReference>
<evidence type="ECO:0000313" key="3">
    <source>
        <dbReference type="Proteomes" id="UP000236290"/>
    </source>
</evidence>
<dbReference type="AlphaFoldDB" id="A0A2K0ULK3"/>
<proteinExistence type="predicted"/>
<name>A0A2K0ULK3_TRIHA</name>
<sequence length="83" mass="9553">MPGIFSRRKKDAKSKKNGLDDADLLPQKKQWDDAWTRKTVEPEEIRELLHGCCEELKSRGRSLTKAGRWAACHDPGDFLHIHV</sequence>
<reference evidence="2 3" key="1">
    <citation type="submission" date="2017-02" db="EMBL/GenBank/DDBJ databases">
        <title>Genomes of Trichoderma spp. with biocontrol activity.</title>
        <authorList>
            <person name="Gardiner D."/>
            <person name="Kazan K."/>
            <person name="Vos C."/>
            <person name="Harvey P."/>
        </authorList>
    </citation>
    <scope>NUCLEOTIDE SEQUENCE [LARGE SCALE GENOMIC DNA]</scope>
    <source>
        <strain evidence="2 3">Tr1</strain>
    </source>
</reference>
<gene>
    <name evidence="2" type="ORF">THARTR1_01631</name>
</gene>
<accession>A0A2K0ULK3</accession>
<evidence type="ECO:0000313" key="2">
    <source>
        <dbReference type="EMBL" id="PNP58615.1"/>
    </source>
</evidence>
<organism evidence="2 3">
    <name type="scientific">Trichoderma harzianum</name>
    <name type="common">Hypocrea lixii</name>
    <dbReference type="NCBI Taxonomy" id="5544"/>
    <lineage>
        <taxon>Eukaryota</taxon>
        <taxon>Fungi</taxon>
        <taxon>Dikarya</taxon>
        <taxon>Ascomycota</taxon>
        <taxon>Pezizomycotina</taxon>
        <taxon>Sordariomycetes</taxon>
        <taxon>Hypocreomycetidae</taxon>
        <taxon>Hypocreales</taxon>
        <taxon>Hypocreaceae</taxon>
        <taxon>Trichoderma</taxon>
    </lineage>
</organism>
<dbReference type="EMBL" id="MTYI01000020">
    <property type="protein sequence ID" value="PNP58615.1"/>
    <property type="molecule type" value="Genomic_DNA"/>
</dbReference>
<feature type="compositionally biased region" description="Basic residues" evidence="1">
    <location>
        <begin position="1"/>
        <end position="16"/>
    </location>
</feature>
<protein>
    <submittedName>
        <fullName evidence="2">Uncharacterized protein</fullName>
    </submittedName>
</protein>
<evidence type="ECO:0000256" key="1">
    <source>
        <dbReference type="SAM" id="MobiDB-lite"/>
    </source>
</evidence>
<feature type="region of interest" description="Disordered" evidence="1">
    <location>
        <begin position="1"/>
        <end position="24"/>
    </location>
</feature>
<comment type="caution">
    <text evidence="2">The sequence shown here is derived from an EMBL/GenBank/DDBJ whole genome shotgun (WGS) entry which is preliminary data.</text>
</comment>
<dbReference type="OrthoDB" id="3362494at2759"/>